<dbReference type="OrthoDB" id="4311144at2"/>
<gene>
    <name evidence="2" type="ORF">FNH06_25630</name>
</gene>
<sequence>MTTNPAVPVTDSGELAARLFVSIGRLTRSVRRQEPAVLTHGEISALITLVRSGPLRLSDLAGKEGVTSPSMSRIVTDLTEKGFVRRERVAADRRASLVIVTDAGASIAGDAWLTVAEELRRRVDLLGDAERAAMRAALPALEQLTGRG</sequence>
<dbReference type="PROSITE" id="PS50995">
    <property type="entry name" value="HTH_MARR_2"/>
    <property type="match status" value="1"/>
</dbReference>
<evidence type="ECO:0000313" key="3">
    <source>
        <dbReference type="Proteomes" id="UP000318578"/>
    </source>
</evidence>
<dbReference type="Gene3D" id="1.10.10.10">
    <property type="entry name" value="Winged helix-like DNA-binding domain superfamily/Winged helix DNA-binding domain"/>
    <property type="match status" value="1"/>
</dbReference>
<dbReference type="InterPro" id="IPR036388">
    <property type="entry name" value="WH-like_DNA-bd_sf"/>
</dbReference>
<dbReference type="GO" id="GO:0003700">
    <property type="term" value="F:DNA-binding transcription factor activity"/>
    <property type="evidence" value="ECO:0007669"/>
    <property type="project" value="InterPro"/>
</dbReference>
<reference evidence="2 3" key="1">
    <citation type="submission" date="2019-07" db="EMBL/GenBank/DDBJ databases">
        <title>New species of Amycolatopsis and Streptomyces.</title>
        <authorList>
            <person name="Duangmal K."/>
            <person name="Teo W.F.A."/>
            <person name="Lipun K."/>
        </authorList>
    </citation>
    <scope>NUCLEOTIDE SEQUENCE [LARGE SCALE GENOMIC DNA]</scope>
    <source>
        <strain evidence="2 3">JCM 30562</strain>
    </source>
</reference>
<dbReference type="PANTHER" id="PTHR39515">
    <property type="entry name" value="CONSERVED PROTEIN"/>
    <property type="match status" value="1"/>
</dbReference>
<accession>A0A558A469</accession>
<dbReference type="AlphaFoldDB" id="A0A558A469"/>
<proteinExistence type="predicted"/>
<dbReference type="RefSeq" id="WP_144642463.1">
    <property type="nucleotide sequence ID" value="NZ_BNAX01000005.1"/>
</dbReference>
<dbReference type="SUPFAM" id="SSF46785">
    <property type="entry name" value="Winged helix' DNA-binding domain"/>
    <property type="match status" value="1"/>
</dbReference>
<dbReference type="SMART" id="SM00347">
    <property type="entry name" value="HTH_MARR"/>
    <property type="match status" value="1"/>
</dbReference>
<dbReference type="InterPro" id="IPR000835">
    <property type="entry name" value="HTH_MarR-typ"/>
</dbReference>
<evidence type="ECO:0000259" key="1">
    <source>
        <dbReference type="PROSITE" id="PS50995"/>
    </source>
</evidence>
<dbReference type="InterPro" id="IPR052526">
    <property type="entry name" value="HTH-type_Bedaq_tolerance"/>
</dbReference>
<organism evidence="2 3">
    <name type="scientific">Amycolatopsis acidiphila</name>
    <dbReference type="NCBI Taxonomy" id="715473"/>
    <lineage>
        <taxon>Bacteria</taxon>
        <taxon>Bacillati</taxon>
        <taxon>Actinomycetota</taxon>
        <taxon>Actinomycetes</taxon>
        <taxon>Pseudonocardiales</taxon>
        <taxon>Pseudonocardiaceae</taxon>
        <taxon>Amycolatopsis</taxon>
    </lineage>
</organism>
<dbReference type="Pfam" id="PF01047">
    <property type="entry name" value="MarR"/>
    <property type="match status" value="1"/>
</dbReference>
<dbReference type="Proteomes" id="UP000318578">
    <property type="component" value="Unassembled WGS sequence"/>
</dbReference>
<evidence type="ECO:0000313" key="2">
    <source>
        <dbReference type="EMBL" id="TVT19050.1"/>
    </source>
</evidence>
<keyword evidence="3" id="KW-1185">Reference proteome</keyword>
<dbReference type="EMBL" id="VJZA01000052">
    <property type="protein sequence ID" value="TVT19050.1"/>
    <property type="molecule type" value="Genomic_DNA"/>
</dbReference>
<dbReference type="InterPro" id="IPR036390">
    <property type="entry name" value="WH_DNA-bd_sf"/>
</dbReference>
<feature type="domain" description="HTH marR-type" evidence="1">
    <location>
        <begin position="16"/>
        <end position="143"/>
    </location>
</feature>
<dbReference type="PANTHER" id="PTHR39515:SF2">
    <property type="entry name" value="HTH-TYPE TRANSCRIPTIONAL REGULATOR RV0880"/>
    <property type="match status" value="1"/>
</dbReference>
<name>A0A558A469_9PSEU</name>
<comment type="caution">
    <text evidence="2">The sequence shown here is derived from an EMBL/GenBank/DDBJ whole genome shotgun (WGS) entry which is preliminary data.</text>
</comment>
<protein>
    <submittedName>
        <fullName evidence="2">MarR family transcriptional regulator</fullName>
    </submittedName>
</protein>